<dbReference type="PANTHER" id="PTHR41775:SF1">
    <property type="entry name" value="PEPTIDASE M6-LIKE DOMAIN-CONTAINING PROTEIN"/>
    <property type="match status" value="1"/>
</dbReference>
<dbReference type="InterPro" id="IPR008757">
    <property type="entry name" value="Peptidase_M6-like_domain"/>
</dbReference>
<dbReference type="KEGG" id="fcy:FRACYDRAFT_137486"/>
<evidence type="ECO:0000313" key="2">
    <source>
        <dbReference type="EMBL" id="OEU17950.1"/>
    </source>
</evidence>
<dbReference type="EMBL" id="KV784357">
    <property type="protein sequence ID" value="OEU17950.1"/>
    <property type="molecule type" value="Genomic_DNA"/>
</dbReference>
<feature type="non-terminal residue" evidence="2">
    <location>
        <position position="1"/>
    </location>
</feature>
<protein>
    <submittedName>
        <fullName evidence="2">M6 metalloprotease</fullName>
    </submittedName>
</protein>
<dbReference type="SUPFAM" id="SSF55486">
    <property type="entry name" value="Metalloproteases ('zincins'), catalytic domain"/>
    <property type="match status" value="1"/>
</dbReference>
<dbReference type="InParanoid" id="A0A1E7FIE5"/>
<feature type="non-terminal residue" evidence="2">
    <location>
        <position position="419"/>
    </location>
</feature>
<gene>
    <name evidence="2" type="ORF">FRACYDRAFT_137486</name>
</gene>
<sequence length="419" mass="46945">GSLRNLVLLIKWSDHNDRILPTREEYEILMNNNGPYSSQLAPTGSVRDVFLQNSYGQLNVSSTVTDWIPMDNTEDYYANGDKGMTTKIQDAIRYALNYVDNNGDIDFDYFDEDQDGYIDSITFIHSGYPAEAGGSDVYGRFYEDRIWSHKWSLYNGPFRSENGRGTRVSAYQISSGLWGVSGSEIGRIGVISHEMAHFLGLPDLYDYDSSSAGAGNYCAMANSWGADGEQTSLPYMSAWAKLVMGWVTPVEATPGLNIIEAAAIQDPSHPQVYIIKDGFPRGEFLLIENRQPIGFDRLLPQGGLAIWHIDYGRNGQFSMNNIFQSQSDEGHPFQEDWPENGNHYAVALLQADGYYDLEMGFNLGDYEDLFHADDVDKLIPCKDRNDCQYPNTDSYQGGNILQTNVHITDISVSGNIMSF</sequence>
<keyword evidence="2" id="KW-0645">Protease</keyword>
<organism evidence="2 3">
    <name type="scientific">Fragilariopsis cylindrus CCMP1102</name>
    <dbReference type="NCBI Taxonomy" id="635003"/>
    <lineage>
        <taxon>Eukaryota</taxon>
        <taxon>Sar</taxon>
        <taxon>Stramenopiles</taxon>
        <taxon>Ochrophyta</taxon>
        <taxon>Bacillariophyta</taxon>
        <taxon>Bacillariophyceae</taxon>
        <taxon>Bacillariophycidae</taxon>
        <taxon>Bacillariales</taxon>
        <taxon>Bacillariaceae</taxon>
        <taxon>Fragilariopsis</taxon>
    </lineage>
</organism>
<name>A0A1E7FIE5_9STRA</name>
<evidence type="ECO:0000313" key="3">
    <source>
        <dbReference type="Proteomes" id="UP000095751"/>
    </source>
</evidence>
<dbReference type="GO" id="GO:0006508">
    <property type="term" value="P:proteolysis"/>
    <property type="evidence" value="ECO:0007669"/>
    <property type="project" value="UniProtKB-KW"/>
</dbReference>
<feature type="domain" description="Peptidase M6-like" evidence="1">
    <location>
        <begin position="24"/>
        <end position="241"/>
    </location>
</feature>
<evidence type="ECO:0000259" key="1">
    <source>
        <dbReference type="Pfam" id="PF05547"/>
    </source>
</evidence>
<dbReference type="NCBIfam" id="TIGR03296">
    <property type="entry name" value="M6dom_TIGR03296"/>
    <property type="match status" value="1"/>
</dbReference>
<reference evidence="2 3" key="1">
    <citation type="submission" date="2016-09" db="EMBL/GenBank/DDBJ databases">
        <title>Extensive genetic diversity and differential bi-allelic expression allows diatom success in the polar Southern Ocean.</title>
        <authorList>
            <consortium name="DOE Joint Genome Institute"/>
            <person name="Mock T."/>
            <person name="Otillar R.P."/>
            <person name="Strauss J."/>
            <person name="Dupont C."/>
            <person name="Frickenhaus S."/>
            <person name="Maumus F."/>
            <person name="Mcmullan M."/>
            <person name="Sanges R."/>
            <person name="Schmutz J."/>
            <person name="Toseland A."/>
            <person name="Valas R."/>
            <person name="Veluchamy A."/>
            <person name="Ward B.J."/>
            <person name="Allen A."/>
            <person name="Barry K."/>
            <person name="Falciatore A."/>
            <person name="Ferrante M."/>
            <person name="Fortunato A.E."/>
            <person name="Gloeckner G."/>
            <person name="Gruber A."/>
            <person name="Hipkin R."/>
            <person name="Janech M."/>
            <person name="Kroth P."/>
            <person name="Leese F."/>
            <person name="Lindquist E."/>
            <person name="Lyon B.R."/>
            <person name="Martin J."/>
            <person name="Mayer C."/>
            <person name="Parker M."/>
            <person name="Quesneville H."/>
            <person name="Raymond J."/>
            <person name="Uhlig C."/>
            <person name="Valentin K.U."/>
            <person name="Worden A.Z."/>
            <person name="Armbrust E.V."/>
            <person name="Bowler C."/>
            <person name="Green B."/>
            <person name="Moulton V."/>
            <person name="Van Oosterhout C."/>
            <person name="Grigoriev I."/>
        </authorList>
    </citation>
    <scope>NUCLEOTIDE SEQUENCE [LARGE SCALE GENOMIC DNA]</scope>
    <source>
        <strain evidence="2 3">CCMP1102</strain>
    </source>
</reference>
<dbReference type="InterPro" id="IPR024079">
    <property type="entry name" value="MetalloPept_cat_dom_sf"/>
</dbReference>
<keyword evidence="2" id="KW-0482">Metalloprotease</keyword>
<dbReference type="Gene3D" id="3.40.390.10">
    <property type="entry name" value="Collagenase (Catalytic Domain)"/>
    <property type="match status" value="1"/>
</dbReference>
<proteinExistence type="predicted"/>
<keyword evidence="3" id="KW-1185">Reference proteome</keyword>
<dbReference type="GO" id="GO:0008237">
    <property type="term" value="F:metallopeptidase activity"/>
    <property type="evidence" value="ECO:0007669"/>
    <property type="project" value="UniProtKB-KW"/>
</dbReference>
<dbReference type="Proteomes" id="UP000095751">
    <property type="component" value="Unassembled WGS sequence"/>
</dbReference>
<dbReference type="AlphaFoldDB" id="A0A1E7FIE5"/>
<dbReference type="OrthoDB" id="9986966at2759"/>
<dbReference type="Pfam" id="PF05547">
    <property type="entry name" value="Peptidase_M6"/>
    <property type="match status" value="1"/>
</dbReference>
<keyword evidence="2" id="KW-0378">Hydrolase</keyword>
<accession>A0A1E7FIE5</accession>
<dbReference type="PANTHER" id="PTHR41775">
    <property type="entry name" value="SECRETED PROTEIN-RELATED"/>
    <property type="match status" value="1"/>
</dbReference>